<accession>A0AB36RG72</accession>
<reference evidence="2" key="1">
    <citation type="submission" date="2017-08" db="EMBL/GenBank/DDBJ databases">
        <title>Mesorhizobium wenxinae sp. nov., a novel rhizobial species isolated from root nodules of chickpea (Cicer arietinum L.).</title>
        <authorList>
            <person name="Zhang J."/>
        </authorList>
    </citation>
    <scope>NUCLEOTIDE SEQUENCE [LARGE SCALE GENOMIC DNA]</scope>
    <source>
        <strain evidence="2">USDA 3392</strain>
    </source>
</reference>
<sequence length="98" mass="9793">MLRFFSYVLVLGLGVVVGALGGGLIGEVGGSAIGGIGAVCRTIDTAVGQKLMTQEQANTLASSLVAQLGLDKADLKAAMAKFGPPEEKTACAIAAETL</sequence>
<name>A0AB36RG72_9HYPH</name>
<keyword evidence="2" id="KW-1185">Reference proteome</keyword>
<evidence type="ECO:0000313" key="2">
    <source>
        <dbReference type="Proteomes" id="UP000216215"/>
    </source>
</evidence>
<dbReference type="AlphaFoldDB" id="A0AB36RG72"/>
<evidence type="ECO:0000313" key="1">
    <source>
        <dbReference type="EMBL" id="PAQ03620.1"/>
    </source>
</evidence>
<gene>
    <name evidence="1" type="ORF">CIT25_03590</name>
</gene>
<comment type="caution">
    <text evidence="1">The sequence shown here is derived from an EMBL/GenBank/DDBJ whole genome shotgun (WGS) entry which is preliminary data.</text>
</comment>
<dbReference type="EMBL" id="NPKI01000008">
    <property type="protein sequence ID" value="PAQ03620.1"/>
    <property type="molecule type" value="Genomic_DNA"/>
</dbReference>
<proteinExistence type="predicted"/>
<protein>
    <submittedName>
        <fullName evidence="1">Uncharacterized protein</fullName>
    </submittedName>
</protein>
<organism evidence="1 2">
    <name type="scientific">Mesorhizobium mediterraneum</name>
    <dbReference type="NCBI Taxonomy" id="43617"/>
    <lineage>
        <taxon>Bacteria</taxon>
        <taxon>Pseudomonadati</taxon>
        <taxon>Pseudomonadota</taxon>
        <taxon>Alphaproteobacteria</taxon>
        <taxon>Hyphomicrobiales</taxon>
        <taxon>Phyllobacteriaceae</taxon>
        <taxon>Mesorhizobium</taxon>
    </lineage>
</organism>
<dbReference type="Proteomes" id="UP000216215">
    <property type="component" value="Unassembled WGS sequence"/>
</dbReference>
<dbReference type="RefSeq" id="WP_095483195.1">
    <property type="nucleotide sequence ID" value="NZ_CP088151.1"/>
</dbReference>